<dbReference type="Proteomes" id="UP000663838">
    <property type="component" value="Unassembled WGS sequence"/>
</dbReference>
<accession>A0A821GQ52</accession>
<evidence type="ECO:0000256" key="7">
    <source>
        <dbReference type="SAM" id="MobiDB-lite"/>
    </source>
</evidence>
<feature type="domain" description="Protein kinase" evidence="8">
    <location>
        <begin position="262"/>
        <end position="462"/>
    </location>
</feature>
<feature type="compositionally biased region" description="Polar residues" evidence="7">
    <location>
        <begin position="234"/>
        <end position="249"/>
    </location>
</feature>
<dbReference type="CDD" id="cd00180">
    <property type="entry name" value="PKc"/>
    <property type="match status" value="1"/>
</dbReference>
<keyword evidence="2" id="KW-0723">Serine/threonine-protein kinase</keyword>
<dbReference type="GO" id="GO:0004694">
    <property type="term" value="F:eukaryotic translation initiation factor 2alpha kinase activity"/>
    <property type="evidence" value="ECO:0007669"/>
    <property type="project" value="TreeGrafter"/>
</dbReference>
<dbReference type="GO" id="GO:0005524">
    <property type="term" value="F:ATP binding"/>
    <property type="evidence" value="ECO:0007669"/>
    <property type="project" value="UniProtKB-KW"/>
</dbReference>
<dbReference type="InterPro" id="IPR000719">
    <property type="entry name" value="Prot_kinase_dom"/>
</dbReference>
<dbReference type="EMBL" id="CAJOBS010000994">
    <property type="protein sequence ID" value="CAF4672213.1"/>
    <property type="molecule type" value="Genomic_DNA"/>
</dbReference>
<dbReference type="PANTHER" id="PTHR11042:SF160">
    <property type="entry name" value="EUKARYOTIC TRANSLATION INITIATION FACTOR 2-ALPHA KINASE 1"/>
    <property type="match status" value="1"/>
</dbReference>
<protein>
    <recommendedName>
        <fullName evidence="1">non-specific serine/threonine protein kinase</fullName>
        <ecNumber evidence="1">2.7.11.1</ecNumber>
    </recommendedName>
</protein>
<dbReference type="GO" id="GO:0005737">
    <property type="term" value="C:cytoplasm"/>
    <property type="evidence" value="ECO:0007669"/>
    <property type="project" value="TreeGrafter"/>
</dbReference>
<evidence type="ECO:0000313" key="9">
    <source>
        <dbReference type="EMBL" id="CAF4672213.1"/>
    </source>
</evidence>
<evidence type="ECO:0000256" key="6">
    <source>
        <dbReference type="ARBA" id="ARBA00022840"/>
    </source>
</evidence>
<proteinExistence type="predicted"/>
<dbReference type="SUPFAM" id="SSF56112">
    <property type="entry name" value="Protein kinase-like (PK-like)"/>
    <property type="match status" value="1"/>
</dbReference>
<keyword evidence="3" id="KW-0808">Transferase</keyword>
<dbReference type="Gene3D" id="3.30.70.330">
    <property type="match status" value="1"/>
</dbReference>
<dbReference type="InterPro" id="IPR011009">
    <property type="entry name" value="Kinase-like_dom_sf"/>
</dbReference>
<feature type="region of interest" description="Disordered" evidence="7">
    <location>
        <begin position="211"/>
        <end position="268"/>
    </location>
</feature>
<organism evidence="9 10">
    <name type="scientific">Rotaria socialis</name>
    <dbReference type="NCBI Taxonomy" id="392032"/>
    <lineage>
        <taxon>Eukaryota</taxon>
        <taxon>Metazoa</taxon>
        <taxon>Spiralia</taxon>
        <taxon>Gnathifera</taxon>
        <taxon>Rotifera</taxon>
        <taxon>Eurotatoria</taxon>
        <taxon>Bdelloidea</taxon>
        <taxon>Philodinida</taxon>
        <taxon>Philodinidae</taxon>
        <taxon>Rotaria</taxon>
    </lineage>
</organism>
<dbReference type="Gene3D" id="1.10.510.10">
    <property type="entry name" value="Transferase(Phosphotransferase) domain 1"/>
    <property type="match status" value="1"/>
</dbReference>
<evidence type="ECO:0000256" key="1">
    <source>
        <dbReference type="ARBA" id="ARBA00012513"/>
    </source>
</evidence>
<evidence type="ECO:0000256" key="5">
    <source>
        <dbReference type="ARBA" id="ARBA00022777"/>
    </source>
</evidence>
<dbReference type="Pfam" id="PF00069">
    <property type="entry name" value="Pkinase"/>
    <property type="match status" value="1"/>
</dbReference>
<sequence length="462" mass="52247">MFCTEPPLHGLAELVSLASVNQLMNSANRPYMLNGHEIRIFRSIPREGNMRFGMGVLTLYVRSSPDFTMPEAHELSSHFGQWGEVQVGMDHRKNAHTALITYQDYDCVDQVLLARPHVIQGVELTVSKYIQRASPNVLGPQQIPHLTFANWRTSTLLSPTHSVELRQLANVHCTFANTFGGTSPIGKSPLYFRQHIRWNFAIGECLIGEHTATRQQSQRSPSPTTPTLMSTEPQPQSTVESLRFFSSNGENDRPNDLPQHWKFTKRTSGRGGQGEVSLLEHCIIPNTYAVIKIYKDDHRNMRMRAFREVGALETLSGTQHVSELYDERIKSTNIPLTEREAVESRLQFWVILKLIDGCSLKKFLQERSPRGAGLPLLDSLKLTQKLLSVIQDIHLSGIVHRDIKPTGNIMVVCPINGSIDEDKLHIVDFGLAYYKDCVDVTDWSHFYGRSTDEETDIGTHFT</sequence>
<evidence type="ECO:0000256" key="2">
    <source>
        <dbReference type="ARBA" id="ARBA00022527"/>
    </source>
</evidence>
<comment type="caution">
    <text evidence="9">The sequence shown here is derived from an EMBL/GenBank/DDBJ whole genome shotgun (WGS) entry which is preliminary data.</text>
</comment>
<dbReference type="EC" id="2.7.11.1" evidence="1"/>
<dbReference type="AlphaFoldDB" id="A0A821GQ52"/>
<evidence type="ECO:0000313" key="10">
    <source>
        <dbReference type="Proteomes" id="UP000663838"/>
    </source>
</evidence>
<name>A0A821GQ52_9BILA</name>
<feature type="compositionally biased region" description="Low complexity" evidence="7">
    <location>
        <begin position="220"/>
        <end position="233"/>
    </location>
</feature>
<evidence type="ECO:0000259" key="8">
    <source>
        <dbReference type="PROSITE" id="PS50011"/>
    </source>
</evidence>
<gene>
    <name evidence="9" type="ORF">TOA249_LOCUS15336</name>
</gene>
<keyword evidence="6" id="KW-0067">ATP-binding</keyword>
<keyword evidence="5" id="KW-0418">Kinase</keyword>
<dbReference type="InterPro" id="IPR012677">
    <property type="entry name" value="Nucleotide-bd_a/b_plait_sf"/>
</dbReference>
<dbReference type="PANTHER" id="PTHR11042">
    <property type="entry name" value="EUKARYOTIC TRANSLATION INITIATION FACTOR 2-ALPHA KINASE EIF2-ALPHA KINASE -RELATED"/>
    <property type="match status" value="1"/>
</dbReference>
<dbReference type="PROSITE" id="PS50011">
    <property type="entry name" value="PROTEIN_KINASE_DOM"/>
    <property type="match status" value="1"/>
</dbReference>
<dbReference type="SMART" id="SM00220">
    <property type="entry name" value="S_TKc"/>
    <property type="match status" value="1"/>
</dbReference>
<evidence type="ECO:0000256" key="3">
    <source>
        <dbReference type="ARBA" id="ARBA00022679"/>
    </source>
</evidence>
<dbReference type="GO" id="GO:0005634">
    <property type="term" value="C:nucleus"/>
    <property type="evidence" value="ECO:0007669"/>
    <property type="project" value="TreeGrafter"/>
</dbReference>
<keyword evidence="4" id="KW-0547">Nucleotide-binding</keyword>
<evidence type="ECO:0000256" key="4">
    <source>
        <dbReference type="ARBA" id="ARBA00022741"/>
    </source>
</evidence>
<dbReference type="InterPro" id="IPR050339">
    <property type="entry name" value="CC_SR_Kinase"/>
</dbReference>
<reference evidence="9" key="1">
    <citation type="submission" date="2021-02" db="EMBL/GenBank/DDBJ databases">
        <authorList>
            <person name="Nowell W R."/>
        </authorList>
    </citation>
    <scope>NUCLEOTIDE SEQUENCE</scope>
</reference>